<accession>A0AAD4H0G7</accession>
<sequence>SCVSKSCYFPGANSETCLARAKDLTEYSQARIPLGHRNPHKEVKIVGPVCEFNAGIYADRDFADYCKYFKGSINPTDSDFNNPVCETKPRPPVTSTEGINAPPITIGEVTALPAQQPAGPDQPNTEKTTKPDGRTSQDLLNQVIGKTPPLP</sequence>
<feature type="region of interest" description="Disordered" evidence="1">
    <location>
        <begin position="79"/>
        <end position="151"/>
    </location>
</feature>
<dbReference type="Proteomes" id="UP001194580">
    <property type="component" value="Unassembled WGS sequence"/>
</dbReference>
<dbReference type="EMBL" id="JAAAIL010002347">
    <property type="protein sequence ID" value="KAG0258045.1"/>
    <property type="molecule type" value="Genomic_DNA"/>
</dbReference>
<proteinExistence type="predicted"/>
<evidence type="ECO:0000256" key="1">
    <source>
        <dbReference type="SAM" id="MobiDB-lite"/>
    </source>
</evidence>
<comment type="caution">
    <text evidence="2">The sequence shown here is derived from an EMBL/GenBank/DDBJ whole genome shotgun (WGS) entry which is preliminary data.</text>
</comment>
<organism evidence="2 3">
    <name type="scientific">Linnemannia exigua</name>
    <dbReference type="NCBI Taxonomy" id="604196"/>
    <lineage>
        <taxon>Eukaryota</taxon>
        <taxon>Fungi</taxon>
        <taxon>Fungi incertae sedis</taxon>
        <taxon>Mucoromycota</taxon>
        <taxon>Mortierellomycotina</taxon>
        <taxon>Mortierellomycetes</taxon>
        <taxon>Mortierellales</taxon>
        <taxon>Mortierellaceae</taxon>
        <taxon>Linnemannia</taxon>
    </lineage>
</organism>
<dbReference type="AlphaFoldDB" id="A0AAD4H0G7"/>
<feature type="non-terminal residue" evidence="2">
    <location>
        <position position="1"/>
    </location>
</feature>
<evidence type="ECO:0000313" key="3">
    <source>
        <dbReference type="Proteomes" id="UP001194580"/>
    </source>
</evidence>
<keyword evidence="3" id="KW-1185">Reference proteome</keyword>
<name>A0AAD4H0G7_9FUNG</name>
<evidence type="ECO:0000313" key="2">
    <source>
        <dbReference type="EMBL" id="KAG0258045.1"/>
    </source>
</evidence>
<protein>
    <submittedName>
        <fullName evidence="2">Uncharacterized protein</fullName>
    </submittedName>
</protein>
<reference evidence="2" key="1">
    <citation type="journal article" date="2020" name="Fungal Divers.">
        <title>Resolving the Mortierellaceae phylogeny through synthesis of multi-gene phylogenetics and phylogenomics.</title>
        <authorList>
            <person name="Vandepol N."/>
            <person name="Liber J."/>
            <person name="Desiro A."/>
            <person name="Na H."/>
            <person name="Kennedy M."/>
            <person name="Barry K."/>
            <person name="Grigoriev I.V."/>
            <person name="Miller A.N."/>
            <person name="O'Donnell K."/>
            <person name="Stajich J.E."/>
            <person name="Bonito G."/>
        </authorList>
    </citation>
    <scope>NUCLEOTIDE SEQUENCE</scope>
    <source>
        <strain evidence="2">NRRL 28262</strain>
    </source>
</reference>
<gene>
    <name evidence="2" type="ORF">BGZ95_005069</name>
</gene>